<keyword evidence="3" id="KW-1185">Reference proteome</keyword>
<sequence length="368" mass="40057">MKVEARHSEVEKINQLNRASVVAQSPLPTPRAAQHNAAEEVGLLFSQQMERRSKSLDQRQLVVAGPGQRVQKVEHLAQLYEQLGHPGQESLAHLARQVRVLLLQKTSVEGLLALTGGDPARTYVVLEHISAQAEAEARQVEAARACDFLTTLTERYKAQIQAALNIALSLQKGTDDQALRQAVRQLYYSSVVVRQSLATMMQALLELFGGEQFNRGLQVMRRALADDVGAQVSSVPTAKLRTLLLGLQACGQLNTVLRECAGLALRLTPQAADSNQQAVVLLQRLLGYASTGIAPGEVERLGCEFGGEALSSQLVSLNALYPLMQRLPMALWRDSRSRQESLSNFLLCMGQSTAVEGRTTSSLAQVSA</sequence>
<dbReference type="Pfam" id="PF07201">
    <property type="entry name" value="HrpJ"/>
    <property type="match status" value="1"/>
</dbReference>
<name>A0A1H2NIS6_9PSED</name>
<proteinExistence type="predicted"/>
<dbReference type="GO" id="GO:0009986">
    <property type="term" value="C:cell surface"/>
    <property type="evidence" value="ECO:0007669"/>
    <property type="project" value="InterPro"/>
</dbReference>
<dbReference type="GO" id="GO:0019867">
    <property type="term" value="C:outer membrane"/>
    <property type="evidence" value="ECO:0007669"/>
    <property type="project" value="InterPro"/>
</dbReference>
<protein>
    <submittedName>
        <fullName evidence="2">Type III secretion protein W</fullName>
    </submittedName>
</protein>
<evidence type="ECO:0000313" key="3">
    <source>
        <dbReference type="Proteomes" id="UP000198600"/>
    </source>
</evidence>
<dbReference type="InterPro" id="IPR013401">
    <property type="entry name" value="T3SS_LcrE"/>
</dbReference>
<reference evidence="3" key="1">
    <citation type="submission" date="2016-10" db="EMBL/GenBank/DDBJ databases">
        <authorList>
            <person name="Varghese N."/>
            <person name="Submissions S."/>
        </authorList>
    </citation>
    <scope>NUCLEOTIDE SEQUENCE [LARGE SCALE GENOMIC DNA]</scope>
    <source>
        <strain evidence="3">LMG 2223</strain>
    </source>
</reference>
<dbReference type="OrthoDB" id="5863785at2"/>
<dbReference type="EMBL" id="LT629802">
    <property type="protein sequence ID" value="SDV04716.1"/>
    <property type="molecule type" value="Genomic_DNA"/>
</dbReference>
<organism evidence="2 3">
    <name type="scientific">Pseudomonas mucidolens</name>
    <dbReference type="NCBI Taxonomy" id="46679"/>
    <lineage>
        <taxon>Bacteria</taxon>
        <taxon>Pseudomonadati</taxon>
        <taxon>Pseudomonadota</taxon>
        <taxon>Gammaproteobacteria</taxon>
        <taxon>Pseudomonadales</taxon>
        <taxon>Pseudomonadaceae</taxon>
        <taxon>Pseudomonas</taxon>
    </lineage>
</organism>
<gene>
    <name evidence="2" type="ORF">SAMN05216202_3720</name>
</gene>
<dbReference type="InterPro" id="IPR010812">
    <property type="entry name" value="HrpJ-like"/>
</dbReference>
<dbReference type="Gene3D" id="1.10.150.630">
    <property type="match status" value="1"/>
</dbReference>
<dbReference type="AlphaFoldDB" id="A0A1H2NIS6"/>
<evidence type="ECO:0000313" key="2">
    <source>
        <dbReference type="EMBL" id="SDV04716.1"/>
    </source>
</evidence>
<dbReference type="GO" id="GO:0050709">
    <property type="term" value="P:negative regulation of protein secretion"/>
    <property type="evidence" value="ECO:0007669"/>
    <property type="project" value="InterPro"/>
</dbReference>
<dbReference type="NCBIfam" id="TIGR02568">
    <property type="entry name" value="LcrE"/>
    <property type="match status" value="1"/>
</dbReference>
<dbReference type="RefSeq" id="WP_084379301.1">
    <property type="nucleotide sequence ID" value="NZ_LS483433.1"/>
</dbReference>
<dbReference type="NCBIfam" id="TIGR02511">
    <property type="entry name" value="type_III_tyeA"/>
    <property type="match status" value="1"/>
</dbReference>
<evidence type="ECO:0000259" key="1">
    <source>
        <dbReference type="Pfam" id="PF07201"/>
    </source>
</evidence>
<dbReference type="InterPro" id="IPR013351">
    <property type="entry name" value="T3SS_TyeA-rel"/>
</dbReference>
<dbReference type="STRING" id="46679.SAMN05216202_3720"/>
<dbReference type="Proteomes" id="UP000198600">
    <property type="component" value="Chromosome I"/>
</dbReference>
<dbReference type="SUPFAM" id="SSF140591">
    <property type="entry name" value="Type III secretion system domain"/>
    <property type="match status" value="1"/>
</dbReference>
<accession>A0A1H2NIS6</accession>
<dbReference type="GO" id="GO:0030254">
    <property type="term" value="P:protein secretion by the type III secretion system"/>
    <property type="evidence" value="ECO:0007669"/>
    <property type="project" value="InterPro"/>
</dbReference>
<feature type="domain" description="Hypersensitivity response secretion-like HrpJ" evidence="1">
    <location>
        <begin position="45"/>
        <end position="208"/>
    </location>
</feature>